<sequence length="186" mass="20927">MDLRSRLLLHSLLYPSFLTTTRRALPHWDWHFRSVSYSSIRKSGVWTARTHHENSACREVWDFISAAALSSWCRLCPWKYHIPGCEGVNIGSTPNFSCEGDSRCELLIHVHMGIQAIVVSTVMLLFSPALAETLDLCPLFELSCSSLHLFDTCRCEVDPSTSWHCIVLLGGARPLTPAQLSHACTR</sequence>
<gene>
    <name evidence="1" type="ORF">SCP_0304260</name>
</gene>
<dbReference type="AlphaFoldDB" id="A0A401GEV5"/>
<reference evidence="1 2" key="1">
    <citation type="journal article" date="2018" name="Sci. Rep.">
        <title>Genome sequence of the cauliflower mushroom Sparassis crispa (Hanabiratake) and its association with beneficial usage.</title>
        <authorList>
            <person name="Kiyama R."/>
            <person name="Furutani Y."/>
            <person name="Kawaguchi K."/>
            <person name="Nakanishi T."/>
        </authorList>
    </citation>
    <scope>NUCLEOTIDE SEQUENCE [LARGE SCALE GENOMIC DNA]</scope>
</reference>
<proteinExistence type="predicted"/>
<dbReference type="EMBL" id="BFAD01000003">
    <property type="protein sequence ID" value="GBE80707.1"/>
    <property type="molecule type" value="Genomic_DNA"/>
</dbReference>
<evidence type="ECO:0000313" key="1">
    <source>
        <dbReference type="EMBL" id="GBE80707.1"/>
    </source>
</evidence>
<comment type="caution">
    <text evidence="1">The sequence shown here is derived from an EMBL/GenBank/DDBJ whole genome shotgun (WGS) entry which is preliminary data.</text>
</comment>
<dbReference type="GeneID" id="38777624"/>
<organism evidence="1 2">
    <name type="scientific">Sparassis crispa</name>
    <dbReference type="NCBI Taxonomy" id="139825"/>
    <lineage>
        <taxon>Eukaryota</taxon>
        <taxon>Fungi</taxon>
        <taxon>Dikarya</taxon>
        <taxon>Basidiomycota</taxon>
        <taxon>Agaricomycotina</taxon>
        <taxon>Agaricomycetes</taxon>
        <taxon>Polyporales</taxon>
        <taxon>Sparassidaceae</taxon>
        <taxon>Sparassis</taxon>
    </lineage>
</organism>
<accession>A0A401GEV5</accession>
<protein>
    <submittedName>
        <fullName evidence="1">Uncharacterized protein</fullName>
    </submittedName>
</protein>
<dbReference type="Proteomes" id="UP000287166">
    <property type="component" value="Unassembled WGS sequence"/>
</dbReference>
<keyword evidence="2" id="KW-1185">Reference proteome</keyword>
<dbReference type="InParanoid" id="A0A401GEV5"/>
<name>A0A401GEV5_9APHY</name>
<dbReference type="RefSeq" id="XP_027611620.1">
    <property type="nucleotide sequence ID" value="XM_027755819.1"/>
</dbReference>
<evidence type="ECO:0000313" key="2">
    <source>
        <dbReference type="Proteomes" id="UP000287166"/>
    </source>
</evidence>